<protein>
    <submittedName>
        <fullName evidence="2">Uncharacterized protein</fullName>
    </submittedName>
</protein>
<dbReference type="AlphaFoldDB" id="A0AAU7LQJ8"/>
<feature type="transmembrane region" description="Helical" evidence="1">
    <location>
        <begin position="109"/>
        <end position="129"/>
    </location>
</feature>
<dbReference type="EMBL" id="CP157675">
    <property type="protein sequence ID" value="XBP69885.1"/>
    <property type="molecule type" value="Genomic_DNA"/>
</dbReference>
<dbReference type="RefSeq" id="WP_349278824.1">
    <property type="nucleotide sequence ID" value="NZ_CBCSCU010000026.1"/>
</dbReference>
<proteinExistence type="predicted"/>
<feature type="transmembrane region" description="Helical" evidence="1">
    <location>
        <begin position="60"/>
        <end position="78"/>
    </location>
</feature>
<gene>
    <name evidence="2" type="ORF">ABLV49_18725</name>
</gene>
<evidence type="ECO:0000256" key="1">
    <source>
        <dbReference type="SAM" id="Phobius"/>
    </source>
</evidence>
<name>A0AAU7LQJ8_9BURK</name>
<feature type="transmembrane region" description="Helical" evidence="1">
    <location>
        <begin position="141"/>
        <end position="162"/>
    </location>
</feature>
<evidence type="ECO:0000313" key="2">
    <source>
        <dbReference type="EMBL" id="XBP69885.1"/>
    </source>
</evidence>
<feature type="transmembrane region" description="Helical" evidence="1">
    <location>
        <begin position="20"/>
        <end position="39"/>
    </location>
</feature>
<sequence>MATEKTFFDDWLKDRLYRDIVYRFALVASVSSLATYFALVRRGIPAIWYFSQLTDSVAPLVNTFGSFGAALCVLAMMLKDLEVLCSNDFGQESLLGKLGGVVRRVAGDISLWTFGALTAMVITASVAAVSASATVSSALSLLLPYFLSVALLIGTGIVNFFVRRKEPSPWHTIYRSPFQAVIAYGTVLSIQLAAIFM</sequence>
<organism evidence="2">
    <name type="scientific">Polaromonas hydrogenivorans</name>
    <dbReference type="NCBI Taxonomy" id="335476"/>
    <lineage>
        <taxon>Bacteria</taxon>
        <taxon>Pseudomonadati</taxon>
        <taxon>Pseudomonadota</taxon>
        <taxon>Betaproteobacteria</taxon>
        <taxon>Burkholderiales</taxon>
        <taxon>Comamonadaceae</taxon>
        <taxon>Polaromonas</taxon>
    </lineage>
</organism>
<keyword evidence="1" id="KW-0812">Transmembrane</keyword>
<keyword evidence="1" id="KW-0472">Membrane</keyword>
<feature type="transmembrane region" description="Helical" evidence="1">
    <location>
        <begin position="177"/>
        <end position="196"/>
    </location>
</feature>
<accession>A0AAU7LQJ8</accession>
<reference evidence="2" key="1">
    <citation type="submission" date="2024-05" db="EMBL/GenBank/DDBJ databases">
        <authorList>
            <person name="Bunk B."/>
            <person name="Swiderski J."/>
            <person name="Sproer C."/>
            <person name="Thiel V."/>
        </authorList>
    </citation>
    <scope>NUCLEOTIDE SEQUENCE</scope>
    <source>
        <strain evidence="2">DSM 17735</strain>
    </source>
</reference>
<keyword evidence="1" id="KW-1133">Transmembrane helix</keyword>